<evidence type="ECO:0000256" key="1">
    <source>
        <dbReference type="ARBA" id="ARBA00006141"/>
    </source>
</evidence>
<dbReference type="SUPFAM" id="SSF48445">
    <property type="entry name" value="14-3-3 protein"/>
    <property type="match status" value="2"/>
</dbReference>
<proteinExistence type="inferred from homology"/>
<sequence length="427" mass="47357">MTEMDGIIREHEVYFATLAEQAERYDEMAEHMRAAALFEQELDAEERNLLAVAFKQAVGQRRVAWRIVCAAEQEEQAKGNHMTTASARGYRKKIEAELTSLCQTILALLTDKLIPGATTAEAKVSYYKAQGDYYRYMAEISDDMDRTRATTAAKAAYEDGTKVAETSLKVTSPFRLGLALNHAVFYYEAIAVLQKPETSKLRQFPVEKSSGFGAIFSESTVAVSSFVVLSYRFQHVARVGALRRETVQLGNAVRVFVNLDVTARAPFLSFIRKVASAALVAVFAVRLRRGRPHEAASPIKTGGAARTVRNKSVACVSNVDLQRAGVARSRIFTFETETTSEVAADALLTLLYSKHAGSRNYLISGSTWTARQQWFRELLEVMNAPTEAVRIGRKAFEDAVREIDNLGEDGAKESALVMQLLRDNITL</sequence>
<gene>
    <name evidence="3" type="primary">BMH1</name>
    <name evidence="3" type="ORF">SNAT2548_LOCUS5977</name>
</gene>
<name>A0A812JBR3_9DINO</name>
<dbReference type="EMBL" id="CAJNDS010000389">
    <property type="protein sequence ID" value="CAE7200813.1"/>
    <property type="molecule type" value="Genomic_DNA"/>
</dbReference>
<dbReference type="InterPro" id="IPR023410">
    <property type="entry name" value="14-3-3_domain"/>
</dbReference>
<keyword evidence="4" id="KW-1185">Reference proteome</keyword>
<dbReference type="AlphaFoldDB" id="A0A812JBR3"/>
<accession>A0A812JBR3</accession>
<dbReference type="InterPro" id="IPR000308">
    <property type="entry name" value="14-3-3"/>
</dbReference>
<dbReference type="Gene3D" id="1.20.190.20">
    <property type="entry name" value="14-3-3 domain"/>
    <property type="match status" value="2"/>
</dbReference>
<feature type="domain" description="14-3-3" evidence="2">
    <location>
        <begin position="9"/>
        <end position="252"/>
    </location>
</feature>
<comment type="caution">
    <text evidence="3">The sequence shown here is derived from an EMBL/GenBank/DDBJ whole genome shotgun (WGS) entry which is preliminary data.</text>
</comment>
<reference evidence="3" key="1">
    <citation type="submission" date="2021-02" db="EMBL/GenBank/DDBJ databases">
        <authorList>
            <person name="Dougan E. K."/>
            <person name="Rhodes N."/>
            <person name="Thang M."/>
            <person name="Chan C."/>
        </authorList>
    </citation>
    <scope>NUCLEOTIDE SEQUENCE</scope>
</reference>
<evidence type="ECO:0000313" key="4">
    <source>
        <dbReference type="Proteomes" id="UP000604046"/>
    </source>
</evidence>
<evidence type="ECO:0000259" key="2">
    <source>
        <dbReference type="SMART" id="SM00101"/>
    </source>
</evidence>
<comment type="similarity">
    <text evidence="1">Belongs to the 14-3-3 family.</text>
</comment>
<feature type="non-terminal residue" evidence="3">
    <location>
        <position position="427"/>
    </location>
</feature>
<dbReference type="Pfam" id="PF00244">
    <property type="entry name" value="14-3-3"/>
    <property type="match status" value="2"/>
</dbReference>
<dbReference type="CDD" id="cd08774">
    <property type="entry name" value="14-3-3"/>
    <property type="match status" value="1"/>
</dbReference>
<dbReference type="Proteomes" id="UP000604046">
    <property type="component" value="Unassembled WGS sequence"/>
</dbReference>
<dbReference type="SMART" id="SM00101">
    <property type="entry name" value="14_3_3"/>
    <property type="match status" value="1"/>
</dbReference>
<dbReference type="PANTHER" id="PTHR18860">
    <property type="entry name" value="14-3-3 PROTEIN"/>
    <property type="match status" value="1"/>
</dbReference>
<dbReference type="InterPro" id="IPR036815">
    <property type="entry name" value="14-3-3_dom_sf"/>
</dbReference>
<evidence type="ECO:0000313" key="3">
    <source>
        <dbReference type="EMBL" id="CAE7200813.1"/>
    </source>
</evidence>
<organism evidence="3 4">
    <name type="scientific">Symbiodinium natans</name>
    <dbReference type="NCBI Taxonomy" id="878477"/>
    <lineage>
        <taxon>Eukaryota</taxon>
        <taxon>Sar</taxon>
        <taxon>Alveolata</taxon>
        <taxon>Dinophyceae</taxon>
        <taxon>Suessiales</taxon>
        <taxon>Symbiodiniaceae</taxon>
        <taxon>Symbiodinium</taxon>
    </lineage>
</organism>
<dbReference type="OrthoDB" id="1653034at2759"/>
<dbReference type="PRINTS" id="PR00305">
    <property type="entry name" value="1433ZETA"/>
</dbReference>
<protein>
    <submittedName>
        <fullName evidence="3">BMH1 protein</fullName>
    </submittedName>
</protein>